<protein>
    <recommendedName>
        <fullName evidence="3">Transposase</fullName>
    </recommendedName>
</protein>
<dbReference type="EMBL" id="BAABRV010000009">
    <property type="protein sequence ID" value="GAA5534673.1"/>
    <property type="molecule type" value="Genomic_DNA"/>
</dbReference>
<evidence type="ECO:0008006" key="3">
    <source>
        <dbReference type="Google" id="ProtNLM"/>
    </source>
</evidence>
<comment type="caution">
    <text evidence="1">The sequence shown here is derived from an EMBL/GenBank/DDBJ whole genome shotgun (WGS) entry which is preliminary data.</text>
</comment>
<reference evidence="1 2" key="1">
    <citation type="submission" date="2024-02" db="EMBL/GenBank/DDBJ databases">
        <title>Deinococcus aluminii NBRC 112889.</title>
        <authorList>
            <person name="Ichikawa N."/>
            <person name="Katano-Makiyama Y."/>
            <person name="Hidaka K."/>
        </authorList>
    </citation>
    <scope>NUCLEOTIDE SEQUENCE [LARGE SCALE GENOMIC DNA]</scope>
    <source>
        <strain evidence="1 2">NBRC 112889</strain>
    </source>
</reference>
<name>A0ABP9XII2_9DEIO</name>
<accession>A0ABP9XII2</accession>
<evidence type="ECO:0000313" key="1">
    <source>
        <dbReference type="EMBL" id="GAA5534673.1"/>
    </source>
</evidence>
<gene>
    <name evidence="1" type="ORF">Dalu01_03084</name>
</gene>
<proteinExistence type="predicted"/>
<sequence length="53" mass="5833">MGKANEKTRKATLLTLFPVPVRAIVLPRLKRPYGTICAALTESFVRLVIPQPG</sequence>
<keyword evidence="2" id="KW-1185">Reference proteome</keyword>
<dbReference type="Proteomes" id="UP001404956">
    <property type="component" value="Unassembled WGS sequence"/>
</dbReference>
<organism evidence="1 2">
    <name type="scientific">Deinococcus aluminii</name>
    <dbReference type="NCBI Taxonomy" id="1656885"/>
    <lineage>
        <taxon>Bacteria</taxon>
        <taxon>Thermotogati</taxon>
        <taxon>Deinococcota</taxon>
        <taxon>Deinococci</taxon>
        <taxon>Deinococcales</taxon>
        <taxon>Deinococcaceae</taxon>
        <taxon>Deinococcus</taxon>
    </lineage>
</organism>
<evidence type="ECO:0000313" key="2">
    <source>
        <dbReference type="Proteomes" id="UP001404956"/>
    </source>
</evidence>